<protein>
    <submittedName>
        <fullName evidence="1">Uncharacterized protein</fullName>
    </submittedName>
</protein>
<dbReference type="AlphaFoldDB" id="B3T4M6"/>
<gene>
    <name evidence="1" type="ORF">ALOHA_HF4000ANIW137I15ctg3g25</name>
</gene>
<reference evidence="1" key="1">
    <citation type="journal article" date="2008" name="ISME J.">
        <title>Genomic patterns of recombination, clonal divergence and environment in marine microbial populations.</title>
        <authorList>
            <person name="Konstantinidis K.T."/>
            <person name="Delong E.F."/>
        </authorList>
    </citation>
    <scope>NUCLEOTIDE SEQUENCE</scope>
</reference>
<proteinExistence type="predicted"/>
<dbReference type="EMBL" id="EU016602">
    <property type="protein sequence ID" value="ABZ07542.1"/>
    <property type="molecule type" value="Genomic_DNA"/>
</dbReference>
<sequence>MVFRLDRHDGLMELGIERLSQGFEPLKIMASETLHQGLQDQFDAFLQSGTVFIFHRDGFSGTLQTINHRQQVLDHMLVYAFPDLPLLTSGPLSEIVEFSAKSQVLIPGFLEIPLQLLDRRRLPRRGNLGIGFKRRGFFVARSRGRISIL</sequence>
<evidence type="ECO:0000313" key="1">
    <source>
        <dbReference type="EMBL" id="ABZ07542.1"/>
    </source>
</evidence>
<accession>B3T4M6</accession>
<name>B3T4M6_9ZZZZ</name>
<organism evidence="1">
    <name type="scientific">uncultured marine microorganism HF4000_ANIW137I15</name>
    <dbReference type="NCBI Taxonomy" id="455531"/>
    <lineage>
        <taxon>unclassified sequences</taxon>
        <taxon>environmental samples</taxon>
    </lineage>
</organism>